<sequence length="531" mass="59163">MSLRLHFYGAARTVTGSCFLLETEAARVLVDCGMFQGSKEERELNYQHFPFRAAGISALCLTHAHIDHSGLVPKLVKAGFDGPIYATSGTTDLASIMLPDSGYIQEVEVNQLNRRNSRRGRETVTPIYTEEDAIASLRQFRSVAYGQWQNVAPGFRARYWNAGHLLGSASIEMEVAPNGAKEPIRFLFSGDVGPDHKLLQPDPDGPSNLDYVILESTYGDTDRDGTTIERRRRMLRDEVRAAMKPSGALLIPSFAVERTQELLVDLMELMEAGELPEIPIFIDSPLASKASAIFKRHAKELRNGSDLVQALESRFVRFTETVEQSKAIDRIHSFHIIIAASGMCEAGRIRHHLKAWLWRDEATVLFVGFQAQGTLGRILQDGASKVRIHGEEVNVRARLRTLDLYSGHADGPELKAWLVDRLPVRRGVFLVHGEDPALKALQTSLADIQHVPHPVIPEIDDIYDLSGETAVRVERREPRLPASSAGHRDWHNDYAELMLEINEAIDAAADRKAKAVVIRRIREALKDGAHG</sequence>
<dbReference type="Proteomes" id="UP000519439">
    <property type="component" value="Unassembled WGS sequence"/>
</dbReference>
<dbReference type="GO" id="GO:0016787">
    <property type="term" value="F:hydrolase activity"/>
    <property type="evidence" value="ECO:0007669"/>
    <property type="project" value="UniProtKB-KW"/>
</dbReference>
<dbReference type="PANTHER" id="PTHR11203:SF37">
    <property type="entry name" value="INTEGRATOR COMPLEX SUBUNIT 11"/>
    <property type="match status" value="1"/>
</dbReference>
<reference evidence="4 5" key="1">
    <citation type="submission" date="2020-08" db="EMBL/GenBank/DDBJ databases">
        <title>Genomic Encyclopedia of Type Strains, Phase IV (KMG-IV): sequencing the most valuable type-strain genomes for metagenomic binning, comparative biology and taxonomic classification.</title>
        <authorList>
            <person name="Goeker M."/>
        </authorList>
    </citation>
    <scope>NUCLEOTIDE SEQUENCE [LARGE SCALE GENOMIC DNA]</scope>
    <source>
        <strain evidence="4 5">DSM 15743</strain>
    </source>
</reference>
<dbReference type="EMBL" id="JACIDC010000001">
    <property type="protein sequence ID" value="MBB4038496.1"/>
    <property type="molecule type" value="Genomic_DNA"/>
</dbReference>
<feature type="domain" description="Beta-Casp" evidence="3">
    <location>
        <begin position="259"/>
        <end position="379"/>
    </location>
</feature>
<feature type="domain" description="Metallo-beta-lactamase" evidence="2">
    <location>
        <begin position="15"/>
        <end position="243"/>
    </location>
</feature>
<dbReference type="Pfam" id="PF00753">
    <property type="entry name" value="Lactamase_B"/>
    <property type="match status" value="1"/>
</dbReference>
<dbReference type="InterPro" id="IPR022712">
    <property type="entry name" value="Beta_Casp"/>
</dbReference>
<comment type="caution">
    <text evidence="4">The sequence shown here is derived from an EMBL/GenBank/DDBJ whole genome shotgun (WGS) entry which is preliminary data.</text>
</comment>
<dbReference type="InterPro" id="IPR011108">
    <property type="entry name" value="RMMBL"/>
</dbReference>
<dbReference type="Pfam" id="PF07521">
    <property type="entry name" value="RMMBL"/>
    <property type="match status" value="1"/>
</dbReference>
<name>A0A7W6IBP4_9HYPH</name>
<dbReference type="PANTHER" id="PTHR11203">
    <property type="entry name" value="CLEAVAGE AND POLYADENYLATION SPECIFICITY FACTOR FAMILY MEMBER"/>
    <property type="match status" value="1"/>
</dbReference>
<dbReference type="SUPFAM" id="SSF56281">
    <property type="entry name" value="Metallo-hydrolase/oxidoreductase"/>
    <property type="match status" value="1"/>
</dbReference>
<dbReference type="Gene3D" id="3.40.50.10890">
    <property type="match status" value="1"/>
</dbReference>
<protein>
    <submittedName>
        <fullName evidence="4">Metallo-beta-lactamase family protein</fullName>
    </submittedName>
</protein>
<dbReference type="SMART" id="SM01027">
    <property type="entry name" value="Beta-Casp"/>
    <property type="match status" value="1"/>
</dbReference>
<dbReference type="InterPro" id="IPR050698">
    <property type="entry name" value="MBL"/>
</dbReference>
<evidence type="ECO:0000259" key="3">
    <source>
        <dbReference type="SMART" id="SM01027"/>
    </source>
</evidence>
<evidence type="ECO:0000313" key="4">
    <source>
        <dbReference type="EMBL" id="MBB4038496.1"/>
    </source>
</evidence>
<accession>A0A7W6IBP4</accession>
<keyword evidence="5" id="KW-1185">Reference proteome</keyword>
<organism evidence="4 5">
    <name type="scientific">Microvirga flocculans</name>
    <dbReference type="NCBI Taxonomy" id="217168"/>
    <lineage>
        <taxon>Bacteria</taxon>
        <taxon>Pseudomonadati</taxon>
        <taxon>Pseudomonadota</taxon>
        <taxon>Alphaproteobacteria</taxon>
        <taxon>Hyphomicrobiales</taxon>
        <taxon>Methylobacteriaceae</taxon>
        <taxon>Microvirga</taxon>
    </lineage>
</organism>
<dbReference type="SMART" id="SM00849">
    <property type="entry name" value="Lactamase_B"/>
    <property type="match status" value="1"/>
</dbReference>
<dbReference type="InterPro" id="IPR001279">
    <property type="entry name" value="Metallo-B-lactamas"/>
</dbReference>
<dbReference type="Pfam" id="PF10996">
    <property type="entry name" value="Beta-Casp"/>
    <property type="match status" value="1"/>
</dbReference>
<keyword evidence="1" id="KW-0378">Hydrolase</keyword>
<dbReference type="GO" id="GO:0004521">
    <property type="term" value="F:RNA endonuclease activity"/>
    <property type="evidence" value="ECO:0007669"/>
    <property type="project" value="TreeGrafter"/>
</dbReference>
<evidence type="ECO:0000259" key="2">
    <source>
        <dbReference type="SMART" id="SM00849"/>
    </source>
</evidence>
<gene>
    <name evidence="4" type="ORF">GGR34_000125</name>
</gene>
<evidence type="ECO:0000256" key="1">
    <source>
        <dbReference type="ARBA" id="ARBA00022801"/>
    </source>
</evidence>
<dbReference type="Gene3D" id="3.60.15.10">
    <property type="entry name" value="Ribonuclease Z/Hydroxyacylglutathione hydrolase-like"/>
    <property type="match status" value="1"/>
</dbReference>
<evidence type="ECO:0000313" key="5">
    <source>
        <dbReference type="Proteomes" id="UP000519439"/>
    </source>
</evidence>
<dbReference type="AlphaFoldDB" id="A0A7W6IBP4"/>
<dbReference type="CDD" id="cd16295">
    <property type="entry name" value="TTHA0252-CPSF-like_MBL-fold"/>
    <property type="match status" value="1"/>
</dbReference>
<dbReference type="InterPro" id="IPR036866">
    <property type="entry name" value="RibonucZ/Hydroxyglut_hydro"/>
</dbReference>
<proteinExistence type="predicted"/>